<reference evidence="2 3" key="1">
    <citation type="submission" date="2023-07" db="EMBL/GenBank/DDBJ databases">
        <title>Sequencing the genomes of 1000 actinobacteria strains.</title>
        <authorList>
            <person name="Klenk H.-P."/>
        </authorList>
    </citation>
    <scope>NUCLEOTIDE SEQUENCE [LARGE SCALE GENOMIC DNA]</scope>
    <source>
        <strain evidence="2 3">DSM 41600</strain>
    </source>
</reference>
<evidence type="ECO:0000313" key="3">
    <source>
        <dbReference type="Proteomes" id="UP001234880"/>
    </source>
</evidence>
<dbReference type="Pfam" id="PF00561">
    <property type="entry name" value="Abhydrolase_1"/>
    <property type="match status" value="1"/>
</dbReference>
<evidence type="ECO:0000313" key="2">
    <source>
        <dbReference type="EMBL" id="MDP9612435.1"/>
    </source>
</evidence>
<dbReference type="RefSeq" id="WP_079080311.1">
    <property type="nucleotide sequence ID" value="NZ_JAURUE010000001.1"/>
</dbReference>
<proteinExistence type="predicted"/>
<accession>A0ABT9KVI3</accession>
<keyword evidence="3" id="KW-1185">Reference proteome</keyword>
<dbReference type="InterPro" id="IPR000073">
    <property type="entry name" value="AB_hydrolase_1"/>
</dbReference>
<organism evidence="2 3">
    <name type="scientific">Streptomyces demainii</name>
    <dbReference type="NCBI Taxonomy" id="588122"/>
    <lineage>
        <taxon>Bacteria</taxon>
        <taxon>Bacillati</taxon>
        <taxon>Actinomycetota</taxon>
        <taxon>Actinomycetes</taxon>
        <taxon>Kitasatosporales</taxon>
        <taxon>Streptomycetaceae</taxon>
        <taxon>Streptomyces</taxon>
    </lineage>
</organism>
<gene>
    <name evidence="2" type="ORF">JOF35_004712</name>
</gene>
<dbReference type="PANTHER" id="PTHR43433:SF5">
    <property type="entry name" value="AB HYDROLASE-1 DOMAIN-CONTAINING PROTEIN"/>
    <property type="match status" value="1"/>
</dbReference>
<dbReference type="InterPro" id="IPR029058">
    <property type="entry name" value="AB_hydrolase_fold"/>
</dbReference>
<dbReference type="EMBL" id="JAURUE010000001">
    <property type="protein sequence ID" value="MDP9612435.1"/>
    <property type="molecule type" value="Genomic_DNA"/>
</dbReference>
<dbReference type="Gene3D" id="3.40.50.1820">
    <property type="entry name" value="alpha/beta hydrolase"/>
    <property type="match status" value="1"/>
</dbReference>
<dbReference type="InterPro" id="IPR050471">
    <property type="entry name" value="AB_hydrolase"/>
</dbReference>
<feature type="domain" description="AB hydrolase-1" evidence="1">
    <location>
        <begin position="23"/>
        <end position="276"/>
    </location>
</feature>
<name>A0ABT9KVI3_9ACTN</name>
<protein>
    <submittedName>
        <fullName evidence="2">Pimeloyl-ACP methyl ester carboxylesterase</fullName>
    </submittedName>
</protein>
<dbReference type="PANTHER" id="PTHR43433">
    <property type="entry name" value="HYDROLASE, ALPHA/BETA FOLD FAMILY PROTEIN"/>
    <property type="match status" value="1"/>
</dbReference>
<dbReference type="Proteomes" id="UP001234880">
    <property type="component" value="Unassembled WGS sequence"/>
</dbReference>
<sequence length="298" mass="31818">MPHARANGITIEYESHGPEDGDAILLIMGMGGQLTQWPLGLIELLAAKGFRVIRYDARDVGLSEKMDAAGLPDMEAVATAVAQGDPAPVAYHLDDMAADAVGLLDALNVRKAHIVGASMGGMVAQLVAADHPDHVLSLTSIMSTTANPDLPAASQELTEQFTRTPPDPHEDPEGFVDHMLSHWRLTRSPAYPVDEGFVRAQFAADVERSTYPAGPARHYAAIVAAPDRRPKLRTITAPTLVLHGEHDPLIPPVCGRDTADSIPGAEFRLIPGMGHDLPPQLSGLLADAIEEVARRARS</sequence>
<dbReference type="SUPFAM" id="SSF53474">
    <property type="entry name" value="alpha/beta-Hydrolases"/>
    <property type="match status" value="1"/>
</dbReference>
<evidence type="ECO:0000259" key="1">
    <source>
        <dbReference type="Pfam" id="PF00561"/>
    </source>
</evidence>
<comment type="caution">
    <text evidence="2">The sequence shown here is derived from an EMBL/GenBank/DDBJ whole genome shotgun (WGS) entry which is preliminary data.</text>
</comment>